<keyword evidence="5 19" id="KW-0732">Signal</keyword>
<dbReference type="CDD" id="cd14066">
    <property type="entry name" value="STKc_IRAK"/>
    <property type="match status" value="1"/>
</dbReference>
<dbReference type="EMBL" id="JAUHHV010000006">
    <property type="protein sequence ID" value="KAK1421205.1"/>
    <property type="molecule type" value="Genomic_DNA"/>
</dbReference>
<evidence type="ECO:0000256" key="11">
    <source>
        <dbReference type="ARBA" id="ARBA00023157"/>
    </source>
</evidence>
<feature type="domain" description="EGF-like" evidence="21">
    <location>
        <begin position="282"/>
        <end position="318"/>
    </location>
</feature>
<accession>A0AAD8KE13</accession>
<feature type="binding site" evidence="17">
    <location>
        <position position="516"/>
    </location>
    <ligand>
        <name>ATP</name>
        <dbReference type="ChEBI" id="CHEBI:30616"/>
    </ligand>
</feature>
<dbReference type="GO" id="GO:0048544">
    <property type="term" value="P:recognition of pollen"/>
    <property type="evidence" value="ECO:0007669"/>
    <property type="project" value="InterPro"/>
</dbReference>
<protein>
    <recommendedName>
        <fullName evidence="15">Receptor-like serine/threonine-protein kinase</fullName>
        <ecNumber evidence="15">2.7.11.1</ecNumber>
    </recommendedName>
</protein>
<gene>
    <name evidence="24" type="ORF">QVD17_23375</name>
</gene>
<reference evidence="24" key="1">
    <citation type="journal article" date="2023" name="bioRxiv">
        <title>Improved chromosome-level genome assembly for marigold (Tagetes erecta).</title>
        <authorList>
            <person name="Jiang F."/>
            <person name="Yuan L."/>
            <person name="Wang S."/>
            <person name="Wang H."/>
            <person name="Xu D."/>
            <person name="Wang A."/>
            <person name="Fan W."/>
        </authorList>
    </citation>
    <scope>NUCLEOTIDE SEQUENCE</scope>
    <source>
        <strain evidence="24">WSJ</strain>
        <tissue evidence="24">Leaf</tissue>
    </source>
</reference>
<dbReference type="FunFam" id="1.10.510.10:FF:000060">
    <property type="entry name" value="G-type lectin S-receptor-like serine/threonine-protein kinase"/>
    <property type="match status" value="1"/>
</dbReference>
<dbReference type="Gene3D" id="1.10.510.10">
    <property type="entry name" value="Transferase(Phosphotransferase) domain 1"/>
    <property type="match status" value="1"/>
</dbReference>
<comment type="similarity">
    <text evidence="15">Belongs to the protein kinase superfamily. Ser/Thr protein kinase family.</text>
</comment>
<feature type="chain" id="PRO_5042118113" description="Receptor-like serine/threonine-protein kinase" evidence="19">
    <location>
        <begin position="20"/>
        <end position="806"/>
    </location>
</feature>
<dbReference type="SMART" id="SM00108">
    <property type="entry name" value="B_lectin"/>
    <property type="match status" value="1"/>
</dbReference>
<evidence type="ECO:0000256" key="8">
    <source>
        <dbReference type="ARBA" id="ARBA00022840"/>
    </source>
</evidence>
<keyword evidence="12" id="KW-0325">Glycoprotein</keyword>
<evidence type="ECO:0000256" key="19">
    <source>
        <dbReference type="SAM" id="SignalP"/>
    </source>
</evidence>
<dbReference type="PROSITE" id="PS50011">
    <property type="entry name" value="PROTEIN_KINASE_DOM"/>
    <property type="match status" value="1"/>
</dbReference>
<dbReference type="Pfam" id="PF11883">
    <property type="entry name" value="DUF3403"/>
    <property type="match status" value="1"/>
</dbReference>
<dbReference type="CDD" id="cd00028">
    <property type="entry name" value="B_lectin"/>
    <property type="match status" value="1"/>
</dbReference>
<dbReference type="PROSITE" id="PS50948">
    <property type="entry name" value="PAN"/>
    <property type="match status" value="1"/>
</dbReference>
<dbReference type="GO" id="GO:0016020">
    <property type="term" value="C:membrane"/>
    <property type="evidence" value="ECO:0007669"/>
    <property type="project" value="UniProtKB-SubCell"/>
</dbReference>
<evidence type="ECO:0000256" key="14">
    <source>
        <dbReference type="ARBA" id="ARBA00048679"/>
    </source>
</evidence>
<dbReference type="InterPro" id="IPR036426">
    <property type="entry name" value="Bulb-type_lectin_dom_sf"/>
</dbReference>
<dbReference type="FunFam" id="3.30.200.20:FF:000195">
    <property type="entry name" value="G-type lectin S-receptor-like serine/threonine-protein kinase"/>
    <property type="match status" value="1"/>
</dbReference>
<keyword evidence="3 15" id="KW-0808">Transferase</keyword>
<evidence type="ECO:0000256" key="16">
    <source>
        <dbReference type="PROSITE-ProRule" id="PRU00076"/>
    </source>
</evidence>
<evidence type="ECO:0000259" key="22">
    <source>
        <dbReference type="PROSITE" id="PS50927"/>
    </source>
</evidence>
<name>A0AAD8KE13_TARER</name>
<evidence type="ECO:0000256" key="13">
    <source>
        <dbReference type="ARBA" id="ARBA00047899"/>
    </source>
</evidence>
<dbReference type="SUPFAM" id="SSF51110">
    <property type="entry name" value="alpha-D-mannose-specific plant lectins"/>
    <property type="match status" value="1"/>
</dbReference>
<sequence length="806" mass="90868">MELHSMILLFILITHSASASTDTIFPKQTLKDGDTIVSAAETFELGFFSFRNSSFRYLGIWYKKITPRTVVWVANRDVRLLDASSMLKLNNDGNLQLLSVSNTLVWSSPSSINLATNSTPVAQLLDSGNLVIRDDISNRVVWQSFDHPGDTWLPGMKIGVERVKGVNWNLTSWKTIDDPSFGSYTVWMNINGYPQLYNTKDESSLQQRIGYWNGLGFSGVFVLRSNNLYTYEFVLNEENIYLRFILKNDTYRTRMILNPEGNFVQLVWNDSTQKWLVYSSPLQDACDRYSFCGPYGICSINNSPACSCSEGFEPKLPEEWSAADWVNGCKRRRHLNPEKGHKFMKFTDLKLPDSKTSWFNSSNSLEECKILCANNDSCTAFASSDIRGAGSGCLMWFGELMDIREAPQGDVSGQDIYIKMARDKKKPYLKVTLLIVSTVVMLIFALILYSWRRKKTSNNKALVNKDQKQDSDLPLFSLNEVVKATNNFSIGNKLGQGGFGAVYKGVLEEGAEVAVKRLSKTSRQGIVEFQNEVICIAKLQHRNLVKLLGCCVEGEEMMLIYEYMPNKSLDFFLFDKNNSLSLDWPQRYHIINGIARGLLYLHQDSRLRIIHRDLKASNILLDSNMNPKLSDFGLARMFKEYETEANTNNVVGTLGYISPEYAANGLFSLKSDVFSFGVLVLEIMSGKKNRGFSHQTHQDNLLGHAWRLYKEAKPLELVDVALGDSWTASEVLQSIHVGLSCVQQHADDRPSMSSVVHMLGGEGALPPPKQPGFFSEITKPEVESTLIMPQVPISINKITITQLDAR</sequence>
<dbReference type="Gene3D" id="3.30.200.20">
    <property type="entry name" value="Phosphorylase Kinase, domain 1"/>
    <property type="match status" value="1"/>
</dbReference>
<evidence type="ECO:0000256" key="5">
    <source>
        <dbReference type="ARBA" id="ARBA00022729"/>
    </source>
</evidence>
<dbReference type="Pfam" id="PF00954">
    <property type="entry name" value="S_locus_glycop"/>
    <property type="match status" value="1"/>
</dbReference>
<evidence type="ECO:0000313" key="25">
    <source>
        <dbReference type="Proteomes" id="UP001229421"/>
    </source>
</evidence>
<dbReference type="Pfam" id="PF08276">
    <property type="entry name" value="PAN_2"/>
    <property type="match status" value="1"/>
</dbReference>
<evidence type="ECO:0000256" key="9">
    <source>
        <dbReference type="ARBA" id="ARBA00022989"/>
    </source>
</evidence>
<dbReference type="PIRSF" id="PIRSF000641">
    <property type="entry name" value="SRK"/>
    <property type="match status" value="1"/>
</dbReference>
<feature type="domain" description="Bulb-type lectin" evidence="22">
    <location>
        <begin position="21"/>
        <end position="145"/>
    </location>
</feature>
<dbReference type="Gene3D" id="2.90.10.10">
    <property type="entry name" value="Bulb-type lectin domain"/>
    <property type="match status" value="1"/>
</dbReference>
<organism evidence="24 25">
    <name type="scientific">Tagetes erecta</name>
    <name type="common">African marigold</name>
    <dbReference type="NCBI Taxonomy" id="13708"/>
    <lineage>
        <taxon>Eukaryota</taxon>
        <taxon>Viridiplantae</taxon>
        <taxon>Streptophyta</taxon>
        <taxon>Embryophyta</taxon>
        <taxon>Tracheophyta</taxon>
        <taxon>Spermatophyta</taxon>
        <taxon>Magnoliopsida</taxon>
        <taxon>eudicotyledons</taxon>
        <taxon>Gunneridae</taxon>
        <taxon>Pentapetalae</taxon>
        <taxon>asterids</taxon>
        <taxon>campanulids</taxon>
        <taxon>Asterales</taxon>
        <taxon>Asteraceae</taxon>
        <taxon>Asteroideae</taxon>
        <taxon>Heliantheae alliance</taxon>
        <taxon>Tageteae</taxon>
        <taxon>Tagetes</taxon>
    </lineage>
</organism>
<dbReference type="PROSITE" id="PS00107">
    <property type="entry name" value="PROTEIN_KINASE_ATP"/>
    <property type="match status" value="1"/>
</dbReference>
<dbReference type="GO" id="GO:0005524">
    <property type="term" value="F:ATP binding"/>
    <property type="evidence" value="ECO:0007669"/>
    <property type="project" value="UniProtKB-UniRule"/>
</dbReference>
<evidence type="ECO:0000259" key="20">
    <source>
        <dbReference type="PROSITE" id="PS50011"/>
    </source>
</evidence>
<evidence type="ECO:0000259" key="23">
    <source>
        <dbReference type="PROSITE" id="PS50948"/>
    </source>
</evidence>
<proteinExistence type="inferred from homology"/>
<dbReference type="InterPro" id="IPR003609">
    <property type="entry name" value="Pan_app"/>
</dbReference>
<dbReference type="FunFam" id="2.90.10.10:FF:000029">
    <property type="entry name" value="G-type lectin S-receptor-like serine/threonine-protein kinase"/>
    <property type="match status" value="1"/>
</dbReference>
<keyword evidence="16" id="KW-0245">EGF-like domain</keyword>
<feature type="domain" description="Protein kinase" evidence="20">
    <location>
        <begin position="488"/>
        <end position="773"/>
    </location>
</feature>
<keyword evidence="25" id="KW-1185">Reference proteome</keyword>
<evidence type="ECO:0000256" key="4">
    <source>
        <dbReference type="ARBA" id="ARBA00022692"/>
    </source>
</evidence>
<evidence type="ECO:0000256" key="3">
    <source>
        <dbReference type="ARBA" id="ARBA00022679"/>
    </source>
</evidence>
<feature type="domain" description="Apple" evidence="23">
    <location>
        <begin position="329"/>
        <end position="421"/>
    </location>
</feature>
<dbReference type="InterPro" id="IPR000719">
    <property type="entry name" value="Prot_kinase_dom"/>
</dbReference>
<evidence type="ECO:0000259" key="21">
    <source>
        <dbReference type="PROSITE" id="PS50026"/>
    </source>
</evidence>
<dbReference type="InterPro" id="IPR024171">
    <property type="entry name" value="SRK-like_kinase"/>
</dbReference>
<evidence type="ECO:0000256" key="17">
    <source>
        <dbReference type="PROSITE-ProRule" id="PRU10141"/>
    </source>
</evidence>
<keyword evidence="10 18" id="KW-0472">Membrane</keyword>
<evidence type="ECO:0000313" key="24">
    <source>
        <dbReference type="EMBL" id="KAK1421205.1"/>
    </source>
</evidence>
<dbReference type="SMART" id="SM00473">
    <property type="entry name" value="PAN_AP"/>
    <property type="match status" value="1"/>
</dbReference>
<dbReference type="InterPro" id="IPR021820">
    <property type="entry name" value="S-locus_recpt_kinase_C"/>
</dbReference>
<keyword evidence="8 15" id="KW-0067">ATP-binding</keyword>
<keyword evidence="6 15" id="KW-0547">Nucleotide-binding</keyword>
<evidence type="ECO:0000256" key="6">
    <source>
        <dbReference type="ARBA" id="ARBA00022741"/>
    </source>
</evidence>
<comment type="catalytic activity">
    <reaction evidence="13 15">
        <text>L-threonyl-[protein] + ATP = O-phospho-L-threonyl-[protein] + ADP + H(+)</text>
        <dbReference type="Rhea" id="RHEA:46608"/>
        <dbReference type="Rhea" id="RHEA-COMP:11060"/>
        <dbReference type="Rhea" id="RHEA-COMP:11605"/>
        <dbReference type="ChEBI" id="CHEBI:15378"/>
        <dbReference type="ChEBI" id="CHEBI:30013"/>
        <dbReference type="ChEBI" id="CHEBI:30616"/>
        <dbReference type="ChEBI" id="CHEBI:61977"/>
        <dbReference type="ChEBI" id="CHEBI:456216"/>
        <dbReference type="EC" id="2.7.11.1"/>
    </reaction>
</comment>
<dbReference type="PANTHER" id="PTHR32444">
    <property type="entry name" value="BULB-TYPE LECTIN DOMAIN-CONTAINING PROTEIN"/>
    <property type="match status" value="1"/>
</dbReference>
<keyword evidence="4 18" id="KW-0812">Transmembrane</keyword>
<dbReference type="InterPro" id="IPR000742">
    <property type="entry name" value="EGF"/>
</dbReference>
<evidence type="ECO:0000256" key="10">
    <source>
        <dbReference type="ARBA" id="ARBA00023136"/>
    </source>
</evidence>
<dbReference type="InterPro" id="IPR001245">
    <property type="entry name" value="Ser-Thr/Tyr_kinase_cat_dom"/>
</dbReference>
<keyword evidence="9 18" id="KW-1133">Transmembrane helix</keyword>
<evidence type="ECO:0000256" key="12">
    <source>
        <dbReference type="ARBA" id="ARBA00023180"/>
    </source>
</evidence>
<dbReference type="InterPro" id="IPR008271">
    <property type="entry name" value="Ser/Thr_kinase_AS"/>
</dbReference>
<dbReference type="PROSITE" id="PS00108">
    <property type="entry name" value="PROTEIN_KINASE_ST"/>
    <property type="match status" value="1"/>
</dbReference>
<dbReference type="SUPFAM" id="SSF56112">
    <property type="entry name" value="Protein kinase-like (PK-like)"/>
    <property type="match status" value="1"/>
</dbReference>
<dbReference type="InterPro" id="IPR017441">
    <property type="entry name" value="Protein_kinase_ATP_BS"/>
</dbReference>
<dbReference type="CDD" id="cd01098">
    <property type="entry name" value="PAN_AP_plant"/>
    <property type="match status" value="1"/>
</dbReference>
<dbReference type="InterPro" id="IPR000858">
    <property type="entry name" value="S_locus_glycoprot_dom"/>
</dbReference>
<keyword evidence="11" id="KW-1015">Disulfide bond</keyword>
<dbReference type="GO" id="GO:0004674">
    <property type="term" value="F:protein serine/threonine kinase activity"/>
    <property type="evidence" value="ECO:0007669"/>
    <property type="project" value="UniProtKB-KW"/>
</dbReference>
<dbReference type="SMART" id="SM00220">
    <property type="entry name" value="S_TKc"/>
    <property type="match status" value="1"/>
</dbReference>
<dbReference type="Proteomes" id="UP001229421">
    <property type="component" value="Unassembled WGS sequence"/>
</dbReference>
<dbReference type="Pfam" id="PF07714">
    <property type="entry name" value="PK_Tyr_Ser-Thr"/>
    <property type="match status" value="1"/>
</dbReference>
<comment type="subcellular location">
    <subcellularLocation>
        <location evidence="1">Membrane</location>
        <topology evidence="1">Single-pass type I membrane protein</topology>
    </subcellularLocation>
</comment>
<dbReference type="InterPro" id="IPR001480">
    <property type="entry name" value="Bulb-type_lectin_dom"/>
</dbReference>
<evidence type="ECO:0000256" key="1">
    <source>
        <dbReference type="ARBA" id="ARBA00004479"/>
    </source>
</evidence>
<evidence type="ECO:0000256" key="2">
    <source>
        <dbReference type="ARBA" id="ARBA00022527"/>
    </source>
</evidence>
<evidence type="ECO:0000256" key="7">
    <source>
        <dbReference type="ARBA" id="ARBA00022777"/>
    </source>
</evidence>
<evidence type="ECO:0000256" key="15">
    <source>
        <dbReference type="PIRNR" id="PIRNR000641"/>
    </source>
</evidence>
<dbReference type="AlphaFoldDB" id="A0AAD8KE13"/>
<comment type="caution">
    <text evidence="24">The sequence shown here is derived from an EMBL/GenBank/DDBJ whole genome shotgun (WGS) entry which is preliminary data.</text>
</comment>
<comment type="caution">
    <text evidence="16">Lacks conserved residue(s) required for the propagation of feature annotation.</text>
</comment>
<dbReference type="PROSITE" id="PS50026">
    <property type="entry name" value="EGF_3"/>
    <property type="match status" value="1"/>
</dbReference>
<feature type="transmembrane region" description="Helical" evidence="18">
    <location>
        <begin position="428"/>
        <end position="451"/>
    </location>
</feature>
<dbReference type="EC" id="2.7.11.1" evidence="15"/>
<dbReference type="PANTHER" id="PTHR32444:SF241">
    <property type="entry name" value="NON-SPECIFIC SERINE_THREONINE PROTEIN KINASE"/>
    <property type="match status" value="1"/>
</dbReference>
<dbReference type="Pfam" id="PF01453">
    <property type="entry name" value="B_lectin"/>
    <property type="match status" value="1"/>
</dbReference>
<feature type="signal peptide" evidence="19">
    <location>
        <begin position="1"/>
        <end position="19"/>
    </location>
</feature>
<comment type="catalytic activity">
    <reaction evidence="14 15">
        <text>L-seryl-[protein] + ATP = O-phospho-L-seryl-[protein] + ADP + H(+)</text>
        <dbReference type="Rhea" id="RHEA:17989"/>
        <dbReference type="Rhea" id="RHEA-COMP:9863"/>
        <dbReference type="Rhea" id="RHEA-COMP:11604"/>
        <dbReference type="ChEBI" id="CHEBI:15378"/>
        <dbReference type="ChEBI" id="CHEBI:29999"/>
        <dbReference type="ChEBI" id="CHEBI:30616"/>
        <dbReference type="ChEBI" id="CHEBI:83421"/>
        <dbReference type="ChEBI" id="CHEBI:456216"/>
        <dbReference type="EC" id="2.7.11.1"/>
    </reaction>
</comment>
<evidence type="ECO:0000256" key="18">
    <source>
        <dbReference type="SAM" id="Phobius"/>
    </source>
</evidence>
<dbReference type="PROSITE" id="PS50927">
    <property type="entry name" value="BULB_LECTIN"/>
    <property type="match status" value="1"/>
</dbReference>
<keyword evidence="7 15" id="KW-0418">Kinase</keyword>
<keyword evidence="2 15" id="KW-0723">Serine/threonine-protein kinase</keyword>
<dbReference type="InterPro" id="IPR011009">
    <property type="entry name" value="Kinase-like_dom_sf"/>
</dbReference>